<dbReference type="GO" id="GO:0007015">
    <property type="term" value="P:actin filament organization"/>
    <property type="evidence" value="ECO:0007669"/>
    <property type="project" value="TreeGrafter"/>
</dbReference>
<keyword evidence="7" id="KW-1185">Reference proteome</keyword>
<dbReference type="GO" id="GO:0005737">
    <property type="term" value="C:cytoplasm"/>
    <property type="evidence" value="ECO:0007669"/>
    <property type="project" value="TreeGrafter"/>
</dbReference>
<proteinExistence type="inferred from homology"/>
<dbReference type="PANTHER" id="PTHR13140:SF679">
    <property type="entry name" value="UNCONVENTIONAL MYOSIN IC"/>
    <property type="match status" value="1"/>
</dbReference>
<keyword evidence="4" id="KW-0518">Myosin</keyword>
<dbReference type="SUPFAM" id="SSF52540">
    <property type="entry name" value="P-loop containing nucleoside triphosphate hydrolases"/>
    <property type="match status" value="1"/>
</dbReference>
<protein>
    <recommendedName>
        <fullName evidence="5">Myosin motor domain-containing protein</fullName>
    </recommendedName>
</protein>
<reference evidence="6 7" key="1">
    <citation type="journal article" date="2018" name="Nat. Ecol. Evol.">
        <title>Shark genomes provide insights into elasmobranch evolution and the origin of vertebrates.</title>
        <authorList>
            <person name="Hara Y"/>
            <person name="Yamaguchi K"/>
            <person name="Onimaru K"/>
            <person name="Kadota M"/>
            <person name="Koyanagi M"/>
            <person name="Keeley SD"/>
            <person name="Tatsumi K"/>
            <person name="Tanaka K"/>
            <person name="Motone F"/>
            <person name="Kageyama Y"/>
            <person name="Nozu R"/>
            <person name="Adachi N"/>
            <person name="Nishimura O"/>
            <person name="Nakagawa R"/>
            <person name="Tanegashima C"/>
            <person name="Kiyatake I"/>
            <person name="Matsumoto R"/>
            <person name="Murakumo K"/>
            <person name="Nishida K"/>
            <person name="Terakita A"/>
            <person name="Kuratani S"/>
            <person name="Sato K"/>
            <person name="Hyodo S Kuraku.S."/>
        </authorList>
    </citation>
    <scope>NUCLEOTIDE SEQUENCE [LARGE SCALE GENOMIC DNA]</scope>
</reference>
<evidence type="ECO:0000313" key="6">
    <source>
        <dbReference type="EMBL" id="GCB83591.1"/>
    </source>
</evidence>
<evidence type="ECO:0000256" key="3">
    <source>
        <dbReference type="ARBA" id="ARBA00023203"/>
    </source>
</evidence>
<dbReference type="AlphaFoldDB" id="A0A401QDZ7"/>
<dbReference type="GO" id="GO:0005902">
    <property type="term" value="C:microvillus"/>
    <property type="evidence" value="ECO:0007669"/>
    <property type="project" value="TreeGrafter"/>
</dbReference>
<name>A0A401QDZ7_SCYTO</name>
<dbReference type="InterPro" id="IPR027417">
    <property type="entry name" value="P-loop_NTPase"/>
</dbReference>
<keyword evidence="4" id="KW-0505">Motor protein</keyword>
<evidence type="ECO:0000259" key="5">
    <source>
        <dbReference type="PROSITE" id="PS51456"/>
    </source>
</evidence>
<comment type="caution">
    <text evidence="4">Lacks conserved residue(s) required for the propagation of feature annotation.</text>
</comment>
<accession>A0A401QDZ7</accession>
<dbReference type="OrthoDB" id="8922428at2759"/>
<dbReference type="EMBL" id="BFAA01046674">
    <property type="protein sequence ID" value="GCB83591.1"/>
    <property type="molecule type" value="Genomic_DNA"/>
</dbReference>
<evidence type="ECO:0000256" key="2">
    <source>
        <dbReference type="ARBA" id="ARBA00022840"/>
    </source>
</evidence>
<dbReference type="Gene3D" id="1.20.58.530">
    <property type="match status" value="1"/>
</dbReference>
<dbReference type="GO" id="GO:0030048">
    <property type="term" value="P:actin filament-based movement"/>
    <property type="evidence" value="ECO:0007669"/>
    <property type="project" value="TreeGrafter"/>
</dbReference>
<dbReference type="STRING" id="75743.A0A401QDZ7"/>
<feature type="non-terminal residue" evidence="6">
    <location>
        <position position="106"/>
    </location>
</feature>
<evidence type="ECO:0000256" key="4">
    <source>
        <dbReference type="PROSITE-ProRule" id="PRU00782"/>
    </source>
</evidence>
<dbReference type="PANTHER" id="PTHR13140">
    <property type="entry name" value="MYOSIN"/>
    <property type="match status" value="1"/>
</dbReference>
<keyword evidence="3 4" id="KW-0009">Actin-binding</keyword>
<evidence type="ECO:0000313" key="7">
    <source>
        <dbReference type="Proteomes" id="UP000288216"/>
    </source>
</evidence>
<dbReference type="PROSITE" id="PS51456">
    <property type="entry name" value="MYOSIN_MOTOR"/>
    <property type="match status" value="1"/>
</dbReference>
<evidence type="ECO:0000256" key="1">
    <source>
        <dbReference type="ARBA" id="ARBA00022741"/>
    </source>
</evidence>
<dbReference type="InterPro" id="IPR001609">
    <property type="entry name" value="Myosin_head_motor_dom-like"/>
</dbReference>
<dbReference type="GO" id="GO:0051015">
    <property type="term" value="F:actin filament binding"/>
    <property type="evidence" value="ECO:0007669"/>
    <property type="project" value="TreeGrafter"/>
</dbReference>
<gene>
    <name evidence="6" type="ORF">scyTo_0024438</name>
</gene>
<dbReference type="GO" id="GO:0000146">
    <property type="term" value="F:microfilament motor activity"/>
    <property type="evidence" value="ECO:0007669"/>
    <property type="project" value="TreeGrafter"/>
</dbReference>
<keyword evidence="2" id="KW-0067">ATP-binding</keyword>
<dbReference type="Pfam" id="PF00063">
    <property type="entry name" value="Myosin_head"/>
    <property type="match status" value="1"/>
</dbReference>
<comment type="caution">
    <text evidence="6">The sequence shown here is derived from an EMBL/GenBank/DDBJ whole genome shotgun (WGS) entry which is preliminary data.</text>
</comment>
<dbReference type="GO" id="GO:0005524">
    <property type="term" value="F:ATP binding"/>
    <property type="evidence" value="ECO:0007669"/>
    <property type="project" value="UniProtKB-KW"/>
</dbReference>
<keyword evidence="1" id="KW-0547">Nucleotide-binding</keyword>
<dbReference type="GO" id="GO:0016459">
    <property type="term" value="C:myosin complex"/>
    <property type="evidence" value="ECO:0007669"/>
    <property type="project" value="UniProtKB-KW"/>
</dbReference>
<comment type="similarity">
    <text evidence="4">Belongs to the TRAFAC class myosin-kinesin ATPase superfamily. Myosin family.</text>
</comment>
<dbReference type="Proteomes" id="UP000288216">
    <property type="component" value="Unassembled WGS sequence"/>
</dbReference>
<sequence length="106" mass="12282">MTVCLVVRHKLADQKTRKTLAREEFRLLHYAGEVNYNVTGFLDKNNDLLFRNLKEAIFESGNGILNQCFERGELDDKKRPETAATQFKNSLVKLMEILMSKEPSYV</sequence>
<dbReference type="GO" id="GO:0005886">
    <property type="term" value="C:plasma membrane"/>
    <property type="evidence" value="ECO:0007669"/>
    <property type="project" value="TreeGrafter"/>
</dbReference>
<organism evidence="6 7">
    <name type="scientific">Scyliorhinus torazame</name>
    <name type="common">Cloudy catshark</name>
    <name type="synonym">Catulus torazame</name>
    <dbReference type="NCBI Taxonomy" id="75743"/>
    <lineage>
        <taxon>Eukaryota</taxon>
        <taxon>Metazoa</taxon>
        <taxon>Chordata</taxon>
        <taxon>Craniata</taxon>
        <taxon>Vertebrata</taxon>
        <taxon>Chondrichthyes</taxon>
        <taxon>Elasmobranchii</taxon>
        <taxon>Galeomorphii</taxon>
        <taxon>Galeoidea</taxon>
        <taxon>Carcharhiniformes</taxon>
        <taxon>Scyliorhinidae</taxon>
        <taxon>Scyliorhinus</taxon>
    </lineage>
</organism>
<feature type="domain" description="Myosin motor" evidence="5">
    <location>
        <begin position="1"/>
        <end position="106"/>
    </location>
</feature>
<dbReference type="GO" id="GO:0006897">
    <property type="term" value="P:endocytosis"/>
    <property type="evidence" value="ECO:0007669"/>
    <property type="project" value="TreeGrafter"/>
</dbReference>